<dbReference type="GO" id="GO:0004604">
    <property type="term" value="F:phosphoadenylyl-sulfate reductase (thioredoxin) activity"/>
    <property type="evidence" value="ECO:0007669"/>
    <property type="project" value="UniProtKB-EC"/>
</dbReference>
<feature type="binding site" evidence="6">
    <location>
        <position position="212"/>
    </location>
    <ligand>
        <name>[4Fe-4S] cluster</name>
        <dbReference type="ChEBI" id="CHEBI:49883"/>
    </ligand>
</feature>
<dbReference type="Gene3D" id="3.40.50.620">
    <property type="entry name" value="HUPs"/>
    <property type="match status" value="1"/>
</dbReference>
<dbReference type="PIRSF" id="PIRSF000857">
    <property type="entry name" value="PAPS_reductase"/>
    <property type="match status" value="1"/>
</dbReference>
<reference evidence="8 9" key="1">
    <citation type="submission" date="2024-02" db="EMBL/GenBank/DDBJ databases">
        <title>Marinospirillum sp. MEB 164 isolated from Lonar lake sediment.</title>
        <authorList>
            <person name="Joshi A."/>
            <person name="Thite S."/>
        </authorList>
    </citation>
    <scope>NUCLEOTIDE SEQUENCE [LARGE SCALE GENOMIC DNA]</scope>
    <source>
        <strain evidence="8 9">MEB164</strain>
    </source>
</reference>
<gene>
    <name evidence="6" type="primary">cysH</name>
    <name evidence="8" type="ORF">V6U78_05925</name>
</gene>
<keyword evidence="6" id="KW-0963">Cytoplasm</keyword>
<comment type="pathway">
    <text evidence="6">Sulfur metabolism; hydrogen sulfide biosynthesis; sulfite from sulfate.</text>
</comment>
<name>A0ABW8PYW1_9GAMM</name>
<feature type="binding site" evidence="6">
    <location>
        <position position="129"/>
    </location>
    <ligand>
        <name>[4Fe-4S] cluster</name>
        <dbReference type="ChEBI" id="CHEBI:49883"/>
    </ligand>
</feature>
<evidence type="ECO:0000313" key="9">
    <source>
        <dbReference type="Proteomes" id="UP001621714"/>
    </source>
</evidence>
<comment type="function">
    <text evidence="6">Catalyzes the formation of sulfite from adenosine 5'-phosphosulfate (APS) using thioredoxin as an electron donor.</text>
</comment>
<protein>
    <recommendedName>
        <fullName evidence="6">Adenosine 5'-phosphosulfate reductase</fullName>
        <shortName evidence="6">APS reductase</shortName>
        <ecNumber evidence="6">1.8.4.10</ecNumber>
    </recommendedName>
    <alternativeName>
        <fullName evidence="6">5'-adenylylsulfate reductase</fullName>
    </alternativeName>
    <alternativeName>
        <fullName evidence="6">Thioredoxin-dependent 5'-adenylylsulfate reductase</fullName>
    </alternativeName>
</protein>
<feature type="domain" description="Phosphoadenosine phosphosulphate reductase" evidence="7">
    <location>
        <begin position="44"/>
        <end position="218"/>
    </location>
</feature>
<dbReference type="InterPro" id="IPR014729">
    <property type="entry name" value="Rossmann-like_a/b/a_fold"/>
</dbReference>
<dbReference type="NCBIfam" id="NF002537">
    <property type="entry name" value="PRK02090.1"/>
    <property type="match status" value="1"/>
</dbReference>
<organism evidence="8 9">
    <name type="scientific">Marinospirillum alkalitolerans</name>
    <dbReference type="NCBI Taxonomy" id="3123374"/>
    <lineage>
        <taxon>Bacteria</taxon>
        <taxon>Pseudomonadati</taxon>
        <taxon>Pseudomonadota</taxon>
        <taxon>Gammaproteobacteria</taxon>
        <taxon>Oceanospirillales</taxon>
        <taxon>Oceanospirillaceae</taxon>
        <taxon>Marinospirillum</taxon>
    </lineage>
</organism>
<dbReference type="EMBL" id="JBANFI010000003">
    <property type="protein sequence ID" value="MFK7160572.1"/>
    <property type="molecule type" value="Genomic_DNA"/>
</dbReference>
<evidence type="ECO:0000256" key="6">
    <source>
        <dbReference type="HAMAP-Rule" id="MF_00063"/>
    </source>
</evidence>
<evidence type="ECO:0000256" key="5">
    <source>
        <dbReference type="ARBA" id="ARBA00023014"/>
    </source>
</evidence>
<comment type="caution">
    <text evidence="8">The sequence shown here is derived from an EMBL/GenBank/DDBJ whole genome shotgun (WGS) entry which is preliminary data.</text>
</comment>
<dbReference type="RefSeq" id="WP_405338410.1">
    <property type="nucleotide sequence ID" value="NZ_JBANFI010000003.1"/>
</dbReference>
<dbReference type="CDD" id="cd23945">
    <property type="entry name" value="PAPS_reductase"/>
    <property type="match status" value="1"/>
</dbReference>
<dbReference type="HAMAP" id="MF_00063">
    <property type="entry name" value="CysH"/>
    <property type="match status" value="1"/>
</dbReference>
<dbReference type="Proteomes" id="UP001621714">
    <property type="component" value="Unassembled WGS sequence"/>
</dbReference>
<dbReference type="InterPro" id="IPR004511">
    <property type="entry name" value="PAPS/APS_Rdtase"/>
</dbReference>
<evidence type="ECO:0000256" key="1">
    <source>
        <dbReference type="ARBA" id="ARBA00009732"/>
    </source>
</evidence>
<sequence>MSLNDFLKAPSRAQAALTPALEAKYQTLCARLKEASEEFGQDITFANSLGAEDMLITGCLAEQSLAIPLFVLDTGRLPEPTLNLLAEVQKRWPQLDLQVFYPAPEALQAWVKQEGINAFYRSIELRKSCCALRKLEPLQRALAGKQAWITGLRRAQSITREQLALREWDAAQQLTKINPLFDWEEDEVWQVLRTRHWPYNILHDQGYPSLGCAPCTRAIEPGADPRSGRWWWEQAEQRECGLHPARPTQVTP</sequence>
<keyword evidence="9" id="KW-1185">Reference proteome</keyword>
<dbReference type="EC" id="1.8.4.10" evidence="6"/>
<evidence type="ECO:0000256" key="4">
    <source>
        <dbReference type="ARBA" id="ARBA00023004"/>
    </source>
</evidence>
<feature type="binding site" evidence="6">
    <location>
        <position position="215"/>
    </location>
    <ligand>
        <name>[4Fe-4S] cluster</name>
        <dbReference type="ChEBI" id="CHEBI:49883"/>
    </ligand>
</feature>
<evidence type="ECO:0000256" key="3">
    <source>
        <dbReference type="ARBA" id="ARBA00023002"/>
    </source>
</evidence>
<dbReference type="Pfam" id="PF01507">
    <property type="entry name" value="PAPS_reduct"/>
    <property type="match status" value="1"/>
</dbReference>
<dbReference type="PANTHER" id="PTHR46482">
    <property type="entry name" value="5'-ADENYLYLSULFATE REDUCTASE 3, CHLOROPLASTIC"/>
    <property type="match status" value="1"/>
</dbReference>
<dbReference type="InterPro" id="IPR002500">
    <property type="entry name" value="PAPS_reduct_dom"/>
</dbReference>
<dbReference type="SUPFAM" id="SSF52402">
    <property type="entry name" value="Adenine nucleotide alpha hydrolases-like"/>
    <property type="match status" value="1"/>
</dbReference>
<feature type="binding site" evidence="6">
    <location>
        <position position="130"/>
    </location>
    <ligand>
        <name>[4Fe-4S] cluster</name>
        <dbReference type="ChEBI" id="CHEBI:49883"/>
    </ligand>
</feature>
<comment type="cofactor">
    <cofactor evidence="6">
        <name>[4Fe-4S] cluster</name>
        <dbReference type="ChEBI" id="CHEBI:49883"/>
    </cofactor>
    <text evidence="6">Binds 1 [4Fe-4S] cluster per subunit.</text>
</comment>
<keyword evidence="3 6" id="KW-0560">Oxidoreductase</keyword>
<proteinExistence type="inferred from homology"/>
<evidence type="ECO:0000313" key="8">
    <source>
        <dbReference type="EMBL" id="MFK7160572.1"/>
    </source>
</evidence>
<comment type="catalytic activity">
    <reaction evidence="6">
        <text>[thioredoxin]-disulfide + sulfite + AMP + 2 H(+) = adenosine 5'-phosphosulfate + [thioredoxin]-dithiol</text>
        <dbReference type="Rhea" id="RHEA:21976"/>
        <dbReference type="Rhea" id="RHEA-COMP:10698"/>
        <dbReference type="Rhea" id="RHEA-COMP:10700"/>
        <dbReference type="ChEBI" id="CHEBI:15378"/>
        <dbReference type="ChEBI" id="CHEBI:17359"/>
        <dbReference type="ChEBI" id="CHEBI:29950"/>
        <dbReference type="ChEBI" id="CHEBI:50058"/>
        <dbReference type="ChEBI" id="CHEBI:58243"/>
        <dbReference type="ChEBI" id="CHEBI:456215"/>
        <dbReference type="EC" id="1.8.4.10"/>
    </reaction>
</comment>
<comment type="similarity">
    <text evidence="1 6">Belongs to the PAPS reductase family. CysH subfamily.</text>
</comment>
<keyword evidence="4 6" id="KW-0408">Iron</keyword>
<accession>A0ABW8PYW1</accession>
<evidence type="ECO:0000256" key="2">
    <source>
        <dbReference type="ARBA" id="ARBA00022723"/>
    </source>
</evidence>
<dbReference type="PANTHER" id="PTHR46482:SF9">
    <property type="entry name" value="5'-ADENYLYLSULFATE REDUCTASE 1, CHLOROPLASTIC"/>
    <property type="match status" value="1"/>
</dbReference>
<feature type="active site" description="Nucleophile; cysteine thiosulfonate intermediate" evidence="6">
    <location>
        <position position="240"/>
    </location>
</feature>
<comment type="subcellular location">
    <subcellularLocation>
        <location evidence="6">Cytoplasm</location>
    </subcellularLocation>
</comment>
<keyword evidence="5 6" id="KW-0411">Iron-sulfur</keyword>
<evidence type="ECO:0000259" key="7">
    <source>
        <dbReference type="Pfam" id="PF01507"/>
    </source>
</evidence>
<keyword evidence="2 6" id="KW-0479">Metal-binding</keyword>